<dbReference type="RefSeq" id="XP_009782120.1">
    <property type="nucleotide sequence ID" value="XM_009783818.1"/>
</dbReference>
<dbReference type="Pfam" id="PF13456">
    <property type="entry name" value="RVT_3"/>
    <property type="match status" value="1"/>
</dbReference>
<reference evidence="3" key="1">
    <citation type="journal article" date="2013" name="Genome Biol.">
        <title>Reference genomes and transcriptomes of Nicotiana sylvestris and Nicotiana tomentosiformis.</title>
        <authorList>
            <person name="Sierro N."/>
            <person name="Battey J.N."/>
            <person name="Ouadi S."/>
            <person name="Bovet L."/>
            <person name="Goepfert S."/>
            <person name="Bakaher N."/>
            <person name="Peitsch M.C."/>
            <person name="Ivanov N.V."/>
        </authorList>
    </citation>
    <scope>NUCLEOTIDE SEQUENCE [LARGE SCALE GENOMIC DNA]</scope>
</reference>
<dbReference type="InterPro" id="IPR012337">
    <property type="entry name" value="RNaseH-like_sf"/>
</dbReference>
<feature type="domain" description="RNase H type-1" evidence="1">
    <location>
        <begin position="315"/>
        <end position="434"/>
    </location>
</feature>
<dbReference type="InterPro" id="IPR002156">
    <property type="entry name" value="RNaseH_domain"/>
</dbReference>
<evidence type="ECO:0000259" key="2">
    <source>
        <dbReference type="Pfam" id="PF13966"/>
    </source>
</evidence>
<accession>A0A1U7X6M0</accession>
<evidence type="ECO:0000313" key="3">
    <source>
        <dbReference type="Proteomes" id="UP000189701"/>
    </source>
</evidence>
<proteinExistence type="predicted"/>
<dbReference type="InterPro" id="IPR036397">
    <property type="entry name" value="RNaseH_sf"/>
</dbReference>
<dbReference type="CDD" id="cd06222">
    <property type="entry name" value="RNase_H_like"/>
    <property type="match status" value="1"/>
</dbReference>
<reference evidence="4" key="2">
    <citation type="submission" date="2025-08" db="UniProtKB">
        <authorList>
            <consortium name="RefSeq"/>
        </authorList>
    </citation>
    <scope>IDENTIFICATION</scope>
    <source>
        <tissue evidence="4">Leaf</tissue>
    </source>
</reference>
<evidence type="ECO:0000259" key="1">
    <source>
        <dbReference type="Pfam" id="PF13456"/>
    </source>
</evidence>
<dbReference type="Proteomes" id="UP000189701">
    <property type="component" value="Unplaced"/>
</dbReference>
<name>A0A1U7X6M0_NICSY</name>
<gene>
    <name evidence="4" type="primary">LOC104230911</name>
</gene>
<dbReference type="SUPFAM" id="SSF53098">
    <property type="entry name" value="Ribonuclease H-like"/>
    <property type="match status" value="1"/>
</dbReference>
<protein>
    <submittedName>
        <fullName evidence="4">Uncharacterized protein LOC104230911</fullName>
    </submittedName>
</protein>
<dbReference type="OrthoDB" id="1305538at2759"/>
<dbReference type="Pfam" id="PF13966">
    <property type="entry name" value="zf-RVT"/>
    <property type="match status" value="1"/>
</dbReference>
<organism evidence="3 4">
    <name type="scientific">Nicotiana sylvestris</name>
    <name type="common">Wood tobacco</name>
    <name type="synonym">South American tobacco</name>
    <dbReference type="NCBI Taxonomy" id="4096"/>
    <lineage>
        <taxon>Eukaryota</taxon>
        <taxon>Viridiplantae</taxon>
        <taxon>Streptophyta</taxon>
        <taxon>Embryophyta</taxon>
        <taxon>Tracheophyta</taxon>
        <taxon>Spermatophyta</taxon>
        <taxon>Magnoliopsida</taxon>
        <taxon>eudicotyledons</taxon>
        <taxon>Gunneridae</taxon>
        <taxon>Pentapetalae</taxon>
        <taxon>asterids</taxon>
        <taxon>lamiids</taxon>
        <taxon>Solanales</taxon>
        <taxon>Solanaceae</taxon>
        <taxon>Nicotianoideae</taxon>
        <taxon>Nicotianeae</taxon>
        <taxon>Nicotiana</taxon>
    </lineage>
</organism>
<dbReference type="AlphaFoldDB" id="A0A1U7X6M0"/>
<dbReference type="KEGG" id="nsy:104230911"/>
<keyword evidence="3" id="KW-1185">Reference proteome</keyword>
<dbReference type="GeneID" id="104230911"/>
<dbReference type="GO" id="GO:0003676">
    <property type="term" value="F:nucleic acid binding"/>
    <property type="evidence" value="ECO:0007669"/>
    <property type="project" value="InterPro"/>
</dbReference>
<dbReference type="GO" id="GO:0004523">
    <property type="term" value="F:RNA-DNA hybrid ribonuclease activity"/>
    <property type="evidence" value="ECO:0007669"/>
    <property type="project" value="InterPro"/>
</dbReference>
<evidence type="ECO:0000313" key="4">
    <source>
        <dbReference type="RefSeq" id="XP_009782120.1"/>
    </source>
</evidence>
<dbReference type="PANTHER" id="PTHR47074:SF21">
    <property type="entry name" value="RNASE H TYPE-1 DOMAIN-CONTAINING PROTEIN"/>
    <property type="match status" value="1"/>
</dbReference>
<dbReference type="InterPro" id="IPR052929">
    <property type="entry name" value="RNase_H-like_EbsB-rel"/>
</dbReference>
<feature type="domain" description="Reverse transcriptase zinc-binding" evidence="2">
    <location>
        <begin position="107"/>
        <end position="192"/>
    </location>
</feature>
<dbReference type="InterPro" id="IPR044730">
    <property type="entry name" value="RNase_H-like_dom_plant"/>
</dbReference>
<dbReference type="Gene3D" id="3.30.420.10">
    <property type="entry name" value="Ribonuclease H-like superfamily/Ribonuclease H"/>
    <property type="match status" value="1"/>
</dbReference>
<dbReference type="eggNOG" id="KOG1075">
    <property type="taxonomic scope" value="Eukaryota"/>
</dbReference>
<dbReference type="PANTHER" id="PTHR47074">
    <property type="entry name" value="BNAC02G40300D PROTEIN"/>
    <property type="match status" value="1"/>
</dbReference>
<dbReference type="InterPro" id="IPR026960">
    <property type="entry name" value="RVT-Znf"/>
</dbReference>
<sequence length="479" mass="55853">MWRKMLEARDEVEHKILWEMNRGSTNVRHENLTGLGALYHVIPPEFSINEELQEVEELRHGDNWNAQLIEQTFPKVIADHIIHEVHFDATDEYLDTPKWMPTTLSRFSVSNAWQKLSPRAPTNVKYKMLWTKGLPFKISFFLRRLWRVKIPTDDIWGRSGYVVVSKYWYCVPPQEDTFQHLFLMSTAATKVWKIFLQAICIVISMVQVSQLIRAWWNAKKIPKLKPLLQAAPAVITWELWKRRNTMKNEGEVFCNSVIHEVNKTLHYLAKVRYPWPSRILLLWPEMVHCFEGYKPFVVTKRITWQLPYDGWFKCNVDGASRGNLGPISYGFCVRDCEGDLMFSKIVEIGETINIVKEAKSILAGLVYCVEKQLHPLFMETDSLVMKRIIEGEWESPWCIGAEVKKIKEIKSNFNVLFLQVLREGNVVADFLANLVFSFAGTVTFTSYQELSSPRKTLVNMEKSQIPKLRIRVAKRKAPD</sequence>